<comment type="similarity">
    <text evidence="2 8">Belongs to the Mediator complex subunit 6 family.</text>
</comment>
<evidence type="ECO:0000256" key="1">
    <source>
        <dbReference type="ARBA" id="ARBA00004123"/>
    </source>
</evidence>
<keyword evidence="4 8" id="KW-0805">Transcription regulation</keyword>
<dbReference type="InterPro" id="IPR007018">
    <property type="entry name" value="Mediator_Med6"/>
</dbReference>
<keyword evidence="11" id="KW-1185">Reference proteome</keyword>
<evidence type="ECO:0000256" key="9">
    <source>
        <dbReference type="SAM" id="MobiDB-lite"/>
    </source>
</evidence>
<reference evidence="10" key="1">
    <citation type="submission" date="2013-07" db="EMBL/GenBank/DDBJ databases">
        <authorList>
            <consortium name="The Broad Institute Genome Sequencing Platform"/>
            <person name="Cuomo C."/>
            <person name="Litvintseva A."/>
            <person name="Chen Y."/>
            <person name="Heitman J."/>
            <person name="Sun S."/>
            <person name="Springer D."/>
            <person name="Dromer F."/>
            <person name="Young S.K."/>
            <person name="Zeng Q."/>
            <person name="Gargeya S."/>
            <person name="Fitzgerald M."/>
            <person name="Abouelleil A."/>
            <person name="Alvarado L."/>
            <person name="Berlin A.M."/>
            <person name="Chapman S.B."/>
            <person name="Dewar J."/>
            <person name="Goldberg J."/>
            <person name="Griggs A."/>
            <person name="Gujja S."/>
            <person name="Hansen M."/>
            <person name="Howarth C."/>
            <person name="Imamovic A."/>
            <person name="Larimer J."/>
            <person name="McCowan C."/>
            <person name="Murphy C."/>
            <person name="Pearson M."/>
            <person name="Priest M."/>
            <person name="Roberts A."/>
            <person name="Saif S."/>
            <person name="Shea T."/>
            <person name="Sykes S."/>
            <person name="Wortman J."/>
            <person name="Nusbaum C."/>
            <person name="Birren B."/>
        </authorList>
    </citation>
    <scope>NUCLEOTIDE SEQUENCE</scope>
    <source>
        <strain evidence="10">CBS 10118</strain>
    </source>
</reference>
<keyword evidence="6 8" id="KW-0539">Nucleus</keyword>
<feature type="region of interest" description="Disordered" evidence="9">
    <location>
        <begin position="261"/>
        <end position="291"/>
    </location>
</feature>
<dbReference type="EMBL" id="CP144544">
    <property type="protein sequence ID" value="WVW84019.1"/>
    <property type="molecule type" value="Genomic_DNA"/>
</dbReference>
<keyword evidence="5 8" id="KW-0804">Transcription</keyword>
<evidence type="ECO:0000256" key="5">
    <source>
        <dbReference type="ARBA" id="ARBA00023163"/>
    </source>
</evidence>
<evidence type="ECO:0000256" key="4">
    <source>
        <dbReference type="ARBA" id="ARBA00023015"/>
    </source>
</evidence>
<evidence type="ECO:0000256" key="8">
    <source>
        <dbReference type="RuleBase" id="RU364143"/>
    </source>
</evidence>
<reference evidence="10" key="2">
    <citation type="submission" date="2024-02" db="EMBL/GenBank/DDBJ databases">
        <title>Comparative genomics of Cryptococcus and Kwoniella reveals pathogenesis evolution and contrasting modes of karyotype evolution via chromosome fusion or intercentromeric recombination.</title>
        <authorList>
            <person name="Coelho M.A."/>
            <person name="David-Palma M."/>
            <person name="Shea T."/>
            <person name="Bowers K."/>
            <person name="McGinley-Smith S."/>
            <person name="Mohammad A.W."/>
            <person name="Gnirke A."/>
            <person name="Yurkov A.M."/>
            <person name="Nowrousian M."/>
            <person name="Sun S."/>
            <person name="Cuomo C.A."/>
            <person name="Heitman J."/>
        </authorList>
    </citation>
    <scope>NUCLEOTIDE SEQUENCE</scope>
    <source>
        <strain evidence="10">CBS 10118</strain>
    </source>
</reference>
<feature type="region of interest" description="Disordered" evidence="9">
    <location>
        <begin position="151"/>
        <end position="215"/>
    </location>
</feature>
<dbReference type="GO" id="GO:0016592">
    <property type="term" value="C:mediator complex"/>
    <property type="evidence" value="ECO:0007669"/>
    <property type="project" value="InterPro"/>
</dbReference>
<comment type="function">
    <text evidence="8">Component of the Mediator complex, a coactivator involved in the regulated transcription of nearly all RNA polymerase II-dependent genes. Mediator functions as a bridge to convey information from gene-specific regulatory proteins to the basal RNA polymerase II transcription machinery. Mediator is recruited to promoters by direct interactions with regulatory proteins and serves as a scaffold for the assembly of a functional preinitiation complex with RNA polymerase II and the general transcription factors.</text>
</comment>
<comment type="subunit">
    <text evidence="8">Component of the Mediator complex.</text>
</comment>
<evidence type="ECO:0000256" key="3">
    <source>
        <dbReference type="ARBA" id="ARBA00020634"/>
    </source>
</evidence>
<dbReference type="PANTHER" id="PTHR13104">
    <property type="entry name" value="MED-6-RELATED"/>
    <property type="match status" value="1"/>
</dbReference>
<name>A0AAJ8KA88_9TREE</name>
<evidence type="ECO:0000256" key="7">
    <source>
        <dbReference type="ARBA" id="ARBA00031259"/>
    </source>
</evidence>
<dbReference type="KEGG" id="kbi:30209570"/>
<feature type="compositionally biased region" description="Polar residues" evidence="9">
    <location>
        <begin position="151"/>
        <end position="166"/>
    </location>
</feature>
<dbReference type="GO" id="GO:0003712">
    <property type="term" value="F:transcription coregulator activity"/>
    <property type="evidence" value="ECO:0007669"/>
    <property type="project" value="InterPro"/>
</dbReference>
<comment type="subcellular location">
    <subcellularLocation>
        <location evidence="1 8">Nucleus</location>
    </subcellularLocation>
</comment>
<dbReference type="InterPro" id="IPR038566">
    <property type="entry name" value="Mediator_Med6_sf"/>
</dbReference>
<keyword evidence="8" id="KW-0010">Activator</keyword>
<feature type="compositionally biased region" description="Polar residues" evidence="9">
    <location>
        <begin position="274"/>
        <end position="285"/>
    </location>
</feature>
<feature type="compositionally biased region" description="Basic and acidic residues" evidence="9">
    <location>
        <begin position="199"/>
        <end position="215"/>
    </location>
</feature>
<dbReference type="Pfam" id="PF04934">
    <property type="entry name" value="Med6"/>
    <property type="match status" value="1"/>
</dbReference>
<accession>A0AAJ8KA88</accession>
<dbReference type="AlphaFoldDB" id="A0AAJ8KA88"/>
<dbReference type="GO" id="GO:0006357">
    <property type="term" value="P:regulation of transcription by RNA polymerase II"/>
    <property type="evidence" value="ECO:0007669"/>
    <property type="project" value="InterPro"/>
</dbReference>
<dbReference type="Gene3D" id="3.10.450.580">
    <property type="entry name" value="Mediator complex, subunit Med6"/>
    <property type="match status" value="1"/>
</dbReference>
<dbReference type="GeneID" id="30209570"/>
<organism evidence="10 11">
    <name type="scientific">Kwoniella bestiolae CBS 10118</name>
    <dbReference type="NCBI Taxonomy" id="1296100"/>
    <lineage>
        <taxon>Eukaryota</taxon>
        <taxon>Fungi</taxon>
        <taxon>Dikarya</taxon>
        <taxon>Basidiomycota</taxon>
        <taxon>Agaricomycotina</taxon>
        <taxon>Tremellomycetes</taxon>
        <taxon>Tremellales</taxon>
        <taxon>Cryptococcaceae</taxon>
        <taxon>Kwoniella</taxon>
    </lineage>
</organism>
<sequence length="341" mass="37686">MANIGDEVDQDLSHIHWSWPEAIAANPARSLANADLAMDYFAYSPFWDSKSNNNVLRTQRRVENPTYGHAEEKIELNAFKSGFEYIVSHSQPPELFVIQKREVDPSGKRDRVTGSWFILQERIYQSPTVYDVVSARLRNASHLIFKTLTSLSESHPSSNPRSTTLWRSLPPQAVSKPTSYEPLIEDQPNPNSDETLEADPQKKEDKEKEEASFDWHLYHSLQSTRQALPGLDEMSRNPVSRINPMEELRSIEAQLTAQFGITPSNPQVRPPGSIRSNSVRGTPGTSLPMGISPGMIIGQTPNLGGLNVASPRNLMGMSPGGISVGRATSIGNAGSPANMLQ</sequence>
<protein>
    <recommendedName>
        <fullName evidence="3 8">Mediator of RNA polymerase II transcription subunit 6</fullName>
    </recommendedName>
    <alternativeName>
        <fullName evidence="7 8">Mediator complex subunit 6</fullName>
    </alternativeName>
</protein>
<evidence type="ECO:0000313" key="11">
    <source>
        <dbReference type="Proteomes" id="UP000092730"/>
    </source>
</evidence>
<evidence type="ECO:0000313" key="10">
    <source>
        <dbReference type="EMBL" id="WVW84019.1"/>
    </source>
</evidence>
<gene>
    <name evidence="8" type="primary">MED6</name>
    <name evidence="10" type="ORF">I302_106046</name>
</gene>
<proteinExistence type="inferred from homology"/>
<evidence type="ECO:0000256" key="6">
    <source>
        <dbReference type="ARBA" id="ARBA00023242"/>
    </source>
</evidence>
<evidence type="ECO:0000256" key="2">
    <source>
        <dbReference type="ARBA" id="ARBA00007526"/>
    </source>
</evidence>
<dbReference type="Proteomes" id="UP000092730">
    <property type="component" value="Chromosome 4"/>
</dbReference>